<gene>
    <name evidence="3" type="ORF">X943_000506</name>
</gene>
<dbReference type="AlphaFoldDB" id="A0AAD9LDT1"/>
<accession>A0AAD9LDT1</accession>
<sequence>MNSSAACCLAFLGAVPLRGSLDQKSEPWIYQSFNPHGMPRRRGVVQMPLYFSTGWDGCSLDTLPIHQVECSSRESQWASNYRAYNRRVACSSIASSDSVFRDVMPGESITLPNPSEPTGEILLDKEIIEKVAELRTFIEDIEVTRGKKSQLKLLERELSKDNCEIIELTDEEAARMEQNDAKEETTPEDSDMQNIEPYMEINEKTLEPIKEHMYEENMLEEVLGKAFSVYRKNRDQASVQRLEEIATEMAPVVEKVRKQRAEEIINEEENLDDVLEELQKKKQLNKYLMTRFDELIKLSSQRFRISDKHPAVSERFLRTLKDRVAAQALTYFRGTDKWVRILAECFRYDDCVDYEAVLKKRLTKIEDIEDFHIWIMDGVRYCRENNKMEGRIDAMESIASIVVKLHPVWTPQDTHIETEERPYDQHFEYDIDSPG</sequence>
<organism evidence="3 4">
    <name type="scientific">Babesia divergens</name>
    <dbReference type="NCBI Taxonomy" id="32595"/>
    <lineage>
        <taxon>Eukaryota</taxon>
        <taxon>Sar</taxon>
        <taxon>Alveolata</taxon>
        <taxon>Apicomplexa</taxon>
        <taxon>Aconoidasida</taxon>
        <taxon>Piroplasmida</taxon>
        <taxon>Babesiidae</taxon>
        <taxon>Babesia</taxon>
    </lineage>
</organism>
<dbReference type="EMBL" id="JAHBMH010000073">
    <property type="protein sequence ID" value="KAK1932721.1"/>
    <property type="molecule type" value="Genomic_DNA"/>
</dbReference>
<keyword evidence="2" id="KW-0732">Signal</keyword>
<evidence type="ECO:0000313" key="3">
    <source>
        <dbReference type="EMBL" id="KAK1932721.1"/>
    </source>
</evidence>
<evidence type="ECO:0000256" key="1">
    <source>
        <dbReference type="SAM" id="Coils"/>
    </source>
</evidence>
<protein>
    <submittedName>
        <fullName evidence="3">Uncharacterized protein</fullName>
    </submittedName>
</protein>
<evidence type="ECO:0000313" key="4">
    <source>
        <dbReference type="Proteomes" id="UP001195914"/>
    </source>
</evidence>
<reference evidence="3" key="1">
    <citation type="journal article" date="2014" name="Nucleic Acids Res.">
        <title>The evolutionary dynamics of variant antigen genes in Babesia reveal a history of genomic innovation underlying host-parasite interaction.</title>
        <authorList>
            <person name="Jackson A.P."/>
            <person name="Otto T.D."/>
            <person name="Darby A."/>
            <person name="Ramaprasad A."/>
            <person name="Xia D."/>
            <person name="Echaide I.E."/>
            <person name="Farber M."/>
            <person name="Gahlot S."/>
            <person name="Gamble J."/>
            <person name="Gupta D."/>
            <person name="Gupta Y."/>
            <person name="Jackson L."/>
            <person name="Malandrin L."/>
            <person name="Malas T.B."/>
            <person name="Moussa E."/>
            <person name="Nair M."/>
            <person name="Reid A.J."/>
            <person name="Sanders M."/>
            <person name="Sharma J."/>
            <person name="Tracey A."/>
            <person name="Quail M.A."/>
            <person name="Weir W."/>
            <person name="Wastling J.M."/>
            <person name="Hall N."/>
            <person name="Willadsen P."/>
            <person name="Lingelbach K."/>
            <person name="Shiels B."/>
            <person name="Tait A."/>
            <person name="Berriman M."/>
            <person name="Allred D.R."/>
            <person name="Pain A."/>
        </authorList>
    </citation>
    <scope>NUCLEOTIDE SEQUENCE</scope>
    <source>
        <strain evidence="3">1802A</strain>
    </source>
</reference>
<reference evidence="3" key="2">
    <citation type="submission" date="2021-05" db="EMBL/GenBank/DDBJ databases">
        <authorList>
            <person name="Pain A."/>
        </authorList>
    </citation>
    <scope>NUCLEOTIDE SEQUENCE</scope>
    <source>
        <strain evidence="3">1802A</strain>
    </source>
</reference>
<keyword evidence="1" id="KW-0175">Coiled coil</keyword>
<feature type="signal peptide" evidence="2">
    <location>
        <begin position="1"/>
        <end position="19"/>
    </location>
</feature>
<comment type="caution">
    <text evidence="3">The sequence shown here is derived from an EMBL/GenBank/DDBJ whole genome shotgun (WGS) entry which is preliminary data.</text>
</comment>
<evidence type="ECO:0000256" key="2">
    <source>
        <dbReference type="SAM" id="SignalP"/>
    </source>
</evidence>
<proteinExistence type="predicted"/>
<keyword evidence="4" id="KW-1185">Reference proteome</keyword>
<feature type="chain" id="PRO_5041900183" evidence="2">
    <location>
        <begin position="20"/>
        <end position="435"/>
    </location>
</feature>
<feature type="coiled-coil region" evidence="1">
    <location>
        <begin position="257"/>
        <end position="284"/>
    </location>
</feature>
<dbReference type="Proteomes" id="UP001195914">
    <property type="component" value="Unassembled WGS sequence"/>
</dbReference>
<name>A0AAD9LDT1_BABDI</name>